<name>A0A9Q0IFR2_9TELE</name>
<keyword evidence="3" id="KW-1185">Reference proteome</keyword>
<sequence>MYPTVHKSVPFYALAPRVAVVTAASSEPRLAATPVTGVVAVNRQVPLALHSLQVNQVVQALFRGPRAGLSAGLGPGHEKSPPGRSPPVELSVSITPPLHQSTLQPHGANPSSALLGGRCFLPKGLIVSLGAGMGGCGGWGGGHFLLFTWR</sequence>
<protein>
    <submittedName>
        <fullName evidence="2">Uncharacterized protein</fullName>
    </submittedName>
</protein>
<evidence type="ECO:0000313" key="2">
    <source>
        <dbReference type="EMBL" id="KAJ3598812.1"/>
    </source>
</evidence>
<reference evidence="2" key="1">
    <citation type="submission" date="2022-07" db="EMBL/GenBank/DDBJ databases">
        <title>Chromosome-level genome of Muraenolepis orangiensis.</title>
        <authorList>
            <person name="Kim J."/>
        </authorList>
    </citation>
    <scope>NUCLEOTIDE SEQUENCE</scope>
    <source>
        <strain evidence="2">KU_S4_2022</strain>
        <tissue evidence="2">Muscle</tissue>
    </source>
</reference>
<dbReference type="AlphaFoldDB" id="A0A9Q0IFR2"/>
<comment type="caution">
    <text evidence="2">The sequence shown here is derived from an EMBL/GenBank/DDBJ whole genome shotgun (WGS) entry which is preliminary data.</text>
</comment>
<dbReference type="Proteomes" id="UP001148018">
    <property type="component" value="Unassembled WGS sequence"/>
</dbReference>
<evidence type="ECO:0000256" key="1">
    <source>
        <dbReference type="SAM" id="MobiDB-lite"/>
    </source>
</evidence>
<dbReference type="EMBL" id="JANIIK010000048">
    <property type="protein sequence ID" value="KAJ3598812.1"/>
    <property type="molecule type" value="Genomic_DNA"/>
</dbReference>
<gene>
    <name evidence="2" type="ORF">NHX12_032776</name>
</gene>
<organism evidence="2 3">
    <name type="scientific">Muraenolepis orangiensis</name>
    <name type="common">Patagonian moray cod</name>
    <dbReference type="NCBI Taxonomy" id="630683"/>
    <lineage>
        <taxon>Eukaryota</taxon>
        <taxon>Metazoa</taxon>
        <taxon>Chordata</taxon>
        <taxon>Craniata</taxon>
        <taxon>Vertebrata</taxon>
        <taxon>Euteleostomi</taxon>
        <taxon>Actinopterygii</taxon>
        <taxon>Neopterygii</taxon>
        <taxon>Teleostei</taxon>
        <taxon>Neoteleostei</taxon>
        <taxon>Acanthomorphata</taxon>
        <taxon>Zeiogadaria</taxon>
        <taxon>Gadariae</taxon>
        <taxon>Gadiformes</taxon>
        <taxon>Muraenolepidoidei</taxon>
        <taxon>Muraenolepididae</taxon>
        <taxon>Muraenolepis</taxon>
    </lineage>
</organism>
<accession>A0A9Q0IFR2</accession>
<proteinExistence type="predicted"/>
<evidence type="ECO:0000313" key="3">
    <source>
        <dbReference type="Proteomes" id="UP001148018"/>
    </source>
</evidence>
<feature type="region of interest" description="Disordered" evidence="1">
    <location>
        <begin position="71"/>
        <end position="92"/>
    </location>
</feature>